<dbReference type="AlphaFoldDB" id="W4GKN5"/>
<name>W4GKN5_APHAT</name>
<dbReference type="VEuPathDB" id="FungiDB:H257_06834"/>
<dbReference type="GeneID" id="20808830"/>
<dbReference type="EMBL" id="KI913127">
    <property type="protein sequence ID" value="ETV79574.1"/>
    <property type="molecule type" value="Genomic_DNA"/>
</dbReference>
<reference evidence="2" key="1">
    <citation type="submission" date="2013-12" db="EMBL/GenBank/DDBJ databases">
        <title>The Genome Sequence of Aphanomyces astaci APO3.</title>
        <authorList>
            <consortium name="The Broad Institute Genomics Platform"/>
            <person name="Russ C."/>
            <person name="Tyler B."/>
            <person name="van West P."/>
            <person name="Dieguez-Uribeondo J."/>
            <person name="Young S.K."/>
            <person name="Zeng Q."/>
            <person name="Gargeya S."/>
            <person name="Fitzgerald M."/>
            <person name="Abouelleil A."/>
            <person name="Alvarado L."/>
            <person name="Chapman S.B."/>
            <person name="Gainer-Dewar J."/>
            <person name="Goldberg J."/>
            <person name="Griggs A."/>
            <person name="Gujja S."/>
            <person name="Hansen M."/>
            <person name="Howarth C."/>
            <person name="Imamovic A."/>
            <person name="Ireland A."/>
            <person name="Larimer J."/>
            <person name="McCowan C."/>
            <person name="Murphy C."/>
            <person name="Pearson M."/>
            <person name="Poon T.W."/>
            <person name="Priest M."/>
            <person name="Roberts A."/>
            <person name="Saif S."/>
            <person name="Shea T."/>
            <person name="Sykes S."/>
            <person name="Wortman J."/>
            <person name="Nusbaum C."/>
            <person name="Birren B."/>
        </authorList>
    </citation>
    <scope>NUCLEOTIDE SEQUENCE [LARGE SCALE GENOMIC DNA]</scope>
    <source>
        <strain evidence="2">APO3</strain>
    </source>
</reference>
<feature type="compositionally biased region" description="Low complexity" evidence="1">
    <location>
        <begin position="58"/>
        <end position="73"/>
    </location>
</feature>
<organism evidence="2">
    <name type="scientific">Aphanomyces astaci</name>
    <name type="common">Crayfish plague agent</name>
    <dbReference type="NCBI Taxonomy" id="112090"/>
    <lineage>
        <taxon>Eukaryota</taxon>
        <taxon>Sar</taxon>
        <taxon>Stramenopiles</taxon>
        <taxon>Oomycota</taxon>
        <taxon>Saprolegniomycetes</taxon>
        <taxon>Saprolegniales</taxon>
        <taxon>Verrucalvaceae</taxon>
        <taxon>Aphanomyces</taxon>
    </lineage>
</organism>
<feature type="compositionally biased region" description="Basic residues" evidence="1">
    <location>
        <begin position="109"/>
        <end position="119"/>
    </location>
</feature>
<evidence type="ECO:0000313" key="2">
    <source>
        <dbReference type="EMBL" id="ETV79574.1"/>
    </source>
</evidence>
<feature type="region of interest" description="Disordered" evidence="1">
    <location>
        <begin position="98"/>
        <end position="119"/>
    </location>
</feature>
<gene>
    <name evidence="2" type="ORF">H257_06834</name>
</gene>
<accession>W4GKN5</accession>
<sequence>MSRSIAAMLATSMDEEVIEEPSCPVVARPLVSTLTPEPSANVEPTPDTRRYPVRTKVPTMRFTPPPRATTRPVLTREERMMWMVAMHQSILELRDCQASSLDSPANTSTRHHHAPSSAA</sequence>
<feature type="compositionally biased region" description="Polar residues" evidence="1">
    <location>
        <begin position="98"/>
        <end position="108"/>
    </location>
</feature>
<evidence type="ECO:0000256" key="1">
    <source>
        <dbReference type="SAM" id="MobiDB-lite"/>
    </source>
</evidence>
<proteinExistence type="predicted"/>
<protein>
    <submittedName>
        <fullName evidence="2">Uncharacterized protein</fullName>
    </submittedName>
</protein>
<feature type="region of interest" description="Disordered" evidence="1">
    <location>
        <begin position="35"/>
        <end position="73"/>
    </location>
</feature>
<dbReference type="RefSeq" id="XP_009830510.1">
    <property type="nucleotide sequence ID" value="XM_009832208.1"/>
</dbReference>